<organism evidence="8 9">
    <name type="scientific">Aliikangiella marina</name>
    <dbReference type="NCBI Taxonomy" id="1712262"/>
    <lineage>
        <taxon>Bacteria</taxon>
        <taxon>Pseudomonadati</taxon>
        <taxon>Pseudomonadota</taxon>
        <taxon>Gammaproteobacteria</taxon>
        <taxon>Oceanospirillales</taxon>
        <taxon>Pleioneaceae</taxon>
        <taxon>Aliikangiella</taxon>
    </lineage>
</organism>
<feature type="compositionally biased region" description="Pro residues" evidence="6">
    <location>
        <begin position="216"/>
        <end position="229"/>
    </location>
</feature>
<dbReference type="PRINTS" id="PR00723">
    <property type="entry name" value="SUBTILISIN"/>
</dbReference>
<gene>
    <name evidence="8" type="ORF">FLL45_09345</name>
</gene>
<dbReference type="EMBL" id="VIKR01000002">
    <property type="protein sequence ID" value="TQV75132.1"/>
    <property type="molecule type" value="Genomic_DNA"/>
</dbReference>
<dbReference type="SUPFAM" id="SSF52743">
    <property type="entry name" value="Subtilisin-like"/>
    <property type="match status" value="1"/>
</dbReference>
<protein>
    <submittedName>
        <fullName evidence="8">S8 family serine peptidase</fullName>
    </submittedName>
</protein>
<dbReference type="PANTHER" id="PTHR43806:SF11">
    <property type="entry name" value="CEREVISIN-RELATED"/>
    <property type="match status" value="1"/>
</dbReference>
<keyword evidence="3 5" id="KW-0378">Hydrolase</keyword>
<feature type="active site" description="Charge relay system" evidence="5">
    <location>
        <position position="527"/>
    </location>
</feature>
<evidence type="ECO:0000256" key="6">
    <source>
        <dbReference type="SAM" id="MobiDB-lite"/>
    </source>
</evidence>
<evidence type="ECO:0000256" key="1">
    <source>
        <dbReference type="ARBA" id="ARBA00011073"/>
    </source>
</evidence>
<dbReference type="InterPro" id="IPR000209">
    <property type="entry name" value="Peptidase_S8/S53_dom"/>
</dbReference>
<dbReference type="CDD" id="cd05561">
    <property type="entry name" value="Peptidases_S8_4"/>
    <property type="match status" value="1"/>
</dbReference>
<dbReference type="InterPro" id="IPR036852">
    <property type="entry name" value="Peptidase_S8/S53_dom_sf"/>
</dbReference>
<keyword evidence="4 5" id="KW-0720">Serine protease</keyword>
<feature type="domain" description="Peptidase S8/S53" evidence="7">
    <location>
        <begin position="335"/>
        <end position="539"/>
    </location>
</feature>
<feature type="compositionally biased region" description="Polar residues" evidence="6">
    <location>
        <begin position="164"/>
        <end position="190"/>
    </location>
</feature>
<name>A0A545TD31_9GAMM</name>
<keyword evidence="9" id="KW-1185">Reference proteome</keyword>
<dbReference type="PANTHER" id="PTHR43806">
    <property type="entry name" value="PEPTIDASE S8"/>
    <property type="match status" value="1"/>
</dbReference>
<keyword evidence="2 5" id="KW-0645">Protease</keyword>
<sequence length="573" mass="63066">MRIDWPKGVRIIARFIALFTTLGLLLDTNSLTAAESRASQQAAEVLPRPSASKPEILKINLQSCVKLGQQFTIEGKNLGNGRNLSLYIADTKPALQLNPISWSTRRIVTVNTDTSLIEFGRRYQLGIRKKGQKAWLTKSKLLLEFCRPPNSRLETASGEPATVNFDSTTAQARNPNDDASASRQPPTSNARIDEGVSRNVTDYVDRSGSLMGRSLPSPPQVRIAPPPSKSPDFEPNQLVVLSADMQEANKVSAELRNFNIRVKSRKKLTNLGLVISVFRTPQGEDLVDLANQIRAQSPDIWVDFNHHYQLLADPRHSLGQKMVDWPESCNKPARVGQLDTQVNLQHPSLNSKMITTKPFRPKNSEAVQDGHGNAIASLLVGNKMNNFPGGLLTQGHLFAADIFWEDSDKKYTSTEWIIKGLDWLVSQKVSVINMSFGGRQNLLLALAIDRVIQKNITVVAAAGNSGKDALPIYPAAFKNVIAVTAIDKNQNLYKKANRGDYIDFAAPGVAIWTAHKKNGFKYQQGTSFAAPFVTAMAAVSDIETLKNSSIDLGEPGRDKSFGWGLIKINDECN</sequence>
<dbReference type="GO" id="GO:0006508">
    <property type="term" value="P:proteolysis"/>
    <property type="evidence" value="ECO:0007669"/>
    <property type="project" value="UniProtKB-KW"/>
</dbReference>
<dbReference type="InterPro" id="IPR023828">
    <property type="entry name" value="Peptidase_S8_Ser-AS"/>
</dbReference>
<evidence type="ECO:0000256" key="5">
    <source>
        <dbReference type="PROSITE-ProRule" id="PRU01240"/>
    </source>
</evidence>
<proteinExistence type="inferred from homology"/>
<dbReference type="InterPro" id="IPR015500">
    <property type="entry name" value="Peptidase_S8_subtilisin-rel"/>
</dbReference>
<dbReference type="RefSeq" id="WP_142941749.1">
    <property type="nucleotide sequence ID" value="NZ_VIKR01000002.1"/>
</dbReference>
<dbReference type="GO" id="GO:0004252">
    <property type="term" value="F:serine-type endopeptidase activity"/>
    <property type="evidence" value="ECO:0007669"/>
    <property type="project" value="UniProtKB-UniRule"/>
</dbReference>
<dbReference type="OrthoDB" id="5405281at2"/>
<feature type="active site" description="Charge relay system" evidence="5">
    <location>
        <position position="371"/>
    </location>
</feature>
<dbReference type="InterPro" id="IPR050131">
    <property type="entry name" value="Peptidase_S8_subtilisin-like"/>
</dbReference>
<evidence type="ECO:0000256" key="2">
    <source>
        <dbReference type="ARBA" id="ARBA00022670"/>
    </source>
</evidence>
<evidence type="ECO:0000313" key="8">
    <source>
        <dbReference type="EMBL" id="TQV75132.1"/>
    </source>
</evidence>
<reference evidence="8 9" key="1">
    <citation type="submission" date="2019-06" db="EMBL/GenBank/DDBJ databases">
        <title>Draft genome of Aliikangiella marina GYP-15.</title>
        <authorList>
            <person name="Wang G."/>
        </authorList>
    </citation>
    <scope>NUCLEOTIDE SEQUENCE [LARGE SCALE GENOMIC DNA]</scope>
    <source>
        <strain evidence="8 9">GYP-15</strain>
    </source>
</reference>
<dbReference type="Proteomes" id="UP000317839">
    <property type="component" value="Unassembled WGS sequence"/>
</dbReference>
<dbReference type="PROSITE" id="PS00138">
    <property type="entry name" value="SUBTILASE_SER"/>
    <property type="match status" value="1"/>
</dbReference>
<feature type="active site" description="Charge relay system" evidence="5">
    <location>
        <position position="339"/>
    </location>
</feature>
<evidence type="ECO:0000256" key="3">
    <source>
        <dbReference type="ARBA" id="ARBA00022801"/>
    </source>
</evidence>
<dbReference type="PROSITE" id="PS51892">
    <property type="entry name" value="SUBTILASE"/>
    <property type="match status" value="1"/>
</dbReference>
<comment type="caution">
    <text evidence="8">The sequence shown here is derived from an EMBL/GenBank/DDBJ whole genome shotgun (WGS) entry which is preliminary data.</text>
</comment>
<evidence type="ECO:0000256" key="4">
    <source>
        <dbReference type="ARBA" id="ARBA00022825"/>
    </source>
</evidence>
<dbReference type="Pfam" id="PF00082">
    <property type="entry name" value="Peptidase_S8"/>
    <property type="match status" value="1"/>
</dbReference>
<accession>A0A545TD31</accession>
<dbReference type="AlphaFoldDB" id="A0A545TD31"/>
<evidence type="ECO:0000259" key="7">
    <source>
        <dbReference type="Pfam" id="PF00082"/>
    </source>
</evidence>
<comment type="similarity">
    <text evidence="1 5">Belongs to the peptidase S8 family.</text>
</comment>
<evidence type="ECO:0000313" key="9">
    <source>
        <dbReference type="Proteomes" id="UP000317839"/>
    </source>
</evidence>
<dbReference type="Gene3D" id="3.40.50.200">
    <property type="entry name" value="Peptidase S8/S53 domain"/>
    <property type="match status" value="1"/>
</dbReference>
<feature type="region of interest" description="Disordered" evidence="6">
    <location>
        <begin position="152"/>
        <end position="233"/>
    </location>
</feature>